<name>X0VEM8_9ZZZZ</name>
<dbReference type="EMBL" id="BARS01024699">
    <property type="protein sequence ID" value="GAG10933.1"/>
    <property type="molecule type" value="Genomic_DNA"/>
</dbReference>
<reference evidence="3" key="1">
    <citation type="journal article" date="2014" name="Front. Microbiol.">
        <title>High frequency of phylogenetically diverse reductive dehalogenase-homologous genes in deep subseafloor sedimentary metagenomes.</title>
        <authorList>
            <person name="Kawai M."/>
            <person name="Futagami T."/>
            <person name="Toyoda A."/>
            <person name="Takaki Y."/>
            <person name="Nishi S."/>
            <person name="Hori S."/>
            <person name="Arai W."/>
            <person name="Tsubouchi T."/>
            <person name="Morono Y."/>
            <person name="Uchiyama I."/>
            <person name="Ito T."/>
            <person name="Fujiyama A."/>
            <person name="Inagaki F."/>
            <person name="Takami H."/>
        </authorList>
    </citation>
    <scope>NUCLEOTIDE SEQUENCE</scope>
    <source>
        <strain evidence="3">Expedition CK06-06</strain>
    </source>
</reference>
<dbReference type="InterPro" id="IPR023620">
    <property type="entry name" value="SmpB"/>
</dbReference>
<keyword evidence="1" id="KW-0963">Cytoplasm</keyword>
<protein>
    <recommendedName>
        <fullName evidence="4">SsrA-binding protein</fullName>
    </recommendedName>
</protein>
<dbReference type="HAMAP" id="MF_00023">
    <property type="entry name" value="SmpB"/>
    <property type="match status" value="1"/>
</dbReference>
<evidence type="ECO:0000256" key="1">
    <source>
        <dbReference type="ARBA" id="ARBA00022490"/>
    </source>
</evidence>
<accession>X0VEM8</accession>
<organism evidence="3">
    <name type="scientific">marine sediment metagenome</name>
    <dbReference type="NCBI Taxonomy" id="412755"/>
    <lineage>
        <taxon>unclassified sequences</taxon>
        <taxon>metagenomes</taxon>
        <taxon>ecological metagenomes</taxon>
    </lineage>
</organism>
<dbReference type="CDD" id="cd09294">
    <property type="entry name" value="SmpB"/>
    <property type="match status" value="1"/>
</dbReference>
<evidence type="ECO:0000313" key="3">
    <source>
        <dbReference type="EMBL" id="GAG10933.1"/>
    </source>
</evidence>
<dbReference type="AlphaFoldDB" id="X0VEM8"/>
<evidence type="ECO:0000256" key="2">
    <source>
        <dbReference type="ARBA" id="ARBA00022884"/>
    </source>
</evidence>
<dbReference type="SUPFAM" id="SSF74982">
    <property type="entry name" value="Small protein B (SmpB)"/>
    <property type="match status" value="1"/>
</dbReference>
<dbReference type="PANTHER" id="PTHR30308:SF2">
    <property type="entry name" value="SSRA-BINDING PROTEIN"/>
    <property type="match status" value="1"/>
</dbReference>
<keyword evidence="2" id="KW-0694">RNA-binding</keyword>
<dbReference type="GO" id="GO:0005829">
    <property type="term" value="C:cytosol"/>
    <property type="evidence" value="ECO:0007669"/>
    <property type="project" value="TreeGrafter"/>
</dbReference>
<evidence type="ECO:0008006" key="4">
    <source>
        <dbReference type="Google" id="ProtNLM"/>
    </source>
</evidence>
<comment type="caution">
    <text evidence="3">The sequence shown here is derived from an EMBL/GenBank/DDBJ whole genome shotgun (WGS) entry which is preliminary data.</text>
</comment>
<dbReference type="NCBIfam" id="NF003843">
    <property type="entry name" value="PRK05422.1"/>
    <property type="match status" value="1"/>
</dbReference>
<dbReference type="GO" id="GO:0003723">
    <property type="term" value="F:RNA binding"/>
    <property type="evidence" value="ECO:0007669"/>
    <property type="project" value="UniProtKB-KW"/>
</dbReference>
<dbReference type="Pfam" id="PF01668">
    <property type="entry name" value="SmpB"/>
    <property type="match status" value="1"/>
</dbReference>
<dbReference type="NCBIfam" id="TIGR00086">
    <property type="entry name" value="smpB"/>
    <property type="match status" value="1"/>
</dbReference>
<proteinExistence type="inferred from homology"/>
<dbReference type="PANTHER" id="PTHR30308">
    <property type="entry name" value="TMRNA-BINDING COMPONENT OF TRANS-TRANSLATION TAGGING COMPLEX"/>
    <property type="match status" value="1"/>
</dbReference>
<dbReference type="PROSITE" id="PS01317">
    <property type="entry name" value="SSRP"/>
    <property type="match status" value="1"/>
</dbReference>
<dbReference type="Gene3D" id="2.40.280.10">
    <property type="match status" value="1"/>
</dbReference>
<dbReference type="InterPro" id="IPR000037">
    <property type="entry name" value="SsrA-bd_prot"/>
</dbReference>
<dbReference type="GO" id="GO:0070930">
    <property type="term" value="P:trans-translation-dependent protein tagging"/>
    <property type="evidence" value="ECO:0007669"/>
    <property type="project" value="TreeGrafter"/>
</dbReference>
<dbReference type="InterPro" id="IPR020081">
    <property type="entry name" value="SsrA-bd_prot_CS"/>
</dbReference>
<gene>
    <name evidence="3" type="ORF">S01H1_39173</name>
</gene>
<sequence length="155" mass="17512">MAIKTVATNRKAYYNYHIQDKVEAGIVLTGTEIKSIRAGRVSLGDAYVRPEGGELWLLNAHIARYEAGSYLSHEPMRPRKLLLHHKEINALTGKVAEKGLTLVPLRLYIKDSLAKVEVALAKGKRLYDKRDSIMRREAEREMGRAIKSRKSKSVV</sequence>